<name>A0A0E9T791_ANGAN</name>
<reference evidence="1" key="2">
    <citation type="journal article" date="2015" name="Fish Shellfish Immunol.">
        <title>Early steps in the European eel (Anguilla anguilla)-Vibrio vulnificus interaction in the gills: Role of the RtxA13 toxin.</title>
        <authorList>
            <person name="Callol A."/>
            <person name="Pajuelo D."/>
            <person name="Ebbesson L."/>
            <person name="Teles M."/>
            <person name="MacKenzie S."/>
            <person name="Amaro C."/>
        </authorList>
    </citation>
    <scope>NUCLEOTIDE SEQUENCE</scope>
</reference>
<organism evidence="1">
    <name type="scientific">Anguilla anguilla</name>
    <name type="common">European freshwater eel</name>
    <name type="synonym">Muraena anguilla</name>
    <dbReference type="NCBI Taxonomy" id="7936"/>
    <lineage>
        <taxon>Eukaryota</taxon>
        <taxon>Metazoa</taxon>
        <taxon>Chordata</taxon>
        <taxon>Craniata</taxon>
        <taxon>Vertebrata</taxon>
        <taxon>Euteleostomi</taxon>
        <taxon>Actinopterygii</taxon>
        <taxon>Neopterygii</taxon>
        <taxon>Teleostei</taxon>
        <taxon>Anguilliformes</taxon>
        <taxon>Anguillidae</taxon>
        <taxon>Anguilla</taxon>
    </lineage>
</organism>
<sequence length="35" mass="3886">MGQKVKVLPCFSPIHKLSLLLSLITSTSWLKNCAK</sequence>
<dbReference type="AlphaFoldDB" id="A0A0E9T791"/>
<proteinExistence type="predicted"/>
<dbReference type="EMBL" id="GBXM01059061">
    <property type="protein sequence ID" value="JAH49516.1"/>
    <property type="molecule type" value="Transcribed_RNA"/>
</dbReference>
<evidence type="ECO:0000313" key="1">
    <source>
        <dbReference type="EMBL" id="JAH49516.1"/>
    </source>
</evidence>
<reference evidence="1" key="1">
    <citation type="submission" date="2014-11" db="EMBL/GenBank/DDBJ databases">
        <authorList>
            <person name="Amaro Gonzalez C."/>
        </authorList>
    </citation>
    <scope>NUCLEOTIDE SEQUENCE</scope>
</reference>
<protein>
    <submittedName>
        <fullName evidence="1">Uncharacterized protein</fullName>
    </submittedName>
</protein>
<accession>A0A0E9T791</accession>